<keyword evidence="3" id="KW-1185">Reference proteome</keyword>
<name>A0ABZ0I9L1_9GAMM</name>
<sequence length="369" mass="38897">MTQIKAVCLARTGAVIIASAVLAACSSLPEVTASYYLPQVQLALSVTQTASCSSTNVPYVVTSAKLTPIYRADLGHQYAIDIGVLDAWYSSGTATLKLHDDGRLKSINAEQEGGGGTLVQSLVDVLQAAGLSNKMKRGGREVDDPIVITACQELATMLSGGQKSLTIVHYGTTDVASNRASFGLQQDRLSPDQYAKVAPIFGDVGVDIDATKTVTVPHRYRETSMHDALAANVLAASLGAENPNMVILREPTRAEVTFVVNRRVGQWTDIAEVDIPQHGVLYALPIKSAPVFGKNVFELTLSDSGRVSSLKYSGGGAGSSVAAGFTPVLEALGSKTTSEQAAEVKAEADLIYQQQRLVVCLAKPDECPG</sequence>
<evidence type="ECO:0000256" key="1">
    <source>
        <dbReference type="SAM" id="SignalP"/>
    </source>
</evidence>
<proteinExistence type="predicted"/>
<dbReference type="RefSeq" id="WP_407326477.1">
    <property type="nucleotide sequence ID" value="NZ_CP136865.1"/>
</dbReference>
<feature type="signal peptide" evidence="1">
    <location>
        <begin position="1"/>
        <end position="23"/>
    </location>
</feature>
<accession>A0ABZ0I9L1</accession>
<protein>
    <submittedName>
        <fullName evidence="2">Uncharacterized protein</fullName>
    </submittedName>
</protein>
<feature type="chain" id="PRO_5045584646" evidence="1">
    <location>
        <begin position="24"/>
        <end position="369"/>
    </location>
</feature>
<dbReference type="EMBL" id="CP136865">
    <property type="protein sequence ID" value="WOJ95778.1"/>
    <property type="molecule type" value="Genomic_DNA"/>
</dbReference>
<dbReference type="PROSITE" id="PS51257">
    <property type="entry name" value="PROKAR_LIPOPROTEIN"/>
    <property type="match status" value="1"/>
</dbReference>
<reference evidence="2 3" key="1">
    <citation type="submission" date="2023-10" db="EMBL/GenBank/DDBJ databases">
        <title>Two novel species belonging to the OM43/NOR5 clade.</title>
        <authorList>
            <person name="Park M."/>
        </authorList>
    </citation>
    <scope>NUCLEOTIDE SEQUENCE [LARGE SCALE GENOMIC DNA]</scope>
    <source>
        <strain evidence="2 3">IMCC45268</strain>
    </source>
</reference>
<evidence type="ECO:0000313" key="3">
    <source>
        <dbReference type="Proteomes" id="UP001626549"/>
    </source>
</evidence>
<organism evidence="2 3">
    <name type="scientific">Congregibacter brevis</name>
    <dbReference type="NCBI Taxonomy" id="3081201"/>
    <lineage>
        <taxon>Bacteria</taxon>
        <taxon>Pseudomonadati</taxon>
        <taxon>Pseudomonadota</taxon>
        <taxon>Gammaproteobacteria</taxon>
        <taxon>Cellvibrionales</taxon>
        <taxon>Halieaceae</taxon>
        <taxon>Congregibacter</taxon>
    </lineage>
</organism>
<gene>
    <name evidence="2" type="ORF">R0137_11045</name>
</gene>
<evidence type="ECO:0000313" key="2">
    <source>
        <dbReference type="EMBL" id="WOJ95778.1"/>
    </source>
</evidence>
<dbReference type="Proteomes" id="UP001626549">
    <property type="component" value="Chromosome"/>
</dbReference>
<keyword evidence="1" id="KW-0732">Signal</keyword>